<comment type="catalytic activity">
    <reaction evidence="7">
        <text>UDP-N-acetyl-alpha-D-muramoyl-L-alanyl-gamma-D-glutamyl-meso-2,6-diaminopimeloyl-D-alanyl-D-alanine + di-trans,octa-cis-undecaprenyl phosphate = di-trans,octa-cis-undecaprenyl diphospho-N-acetyl-alpha-D-muramoyl-L-alanyl-D-glutamyl-meso-2,6-diaminopimeloyl-D-alanyl-D-alanine + UMP</text>
        <dbReference type="Rhea" id="RHEA:28386"/>
        <dbReference type="ChEBI" id="CHEBI:57865"/>
        <dbReference type="ChEBI" id="CHEBI:60392"/>
        <dbReference type="ChEBI" id="CHEBI:61386"/>
        <dbReference type="ChEBI" id="CHEBI:61387"/>
        <dbReference type="EC" id="2.7.8.13"/>
    </reaction>
</comment>
<comment type="subcellular location">
    <subcellularLocation>
        <location evidence="7">Cell membrane</location>
        <topology evidence="7">Multi-pass membrane protein</topology>
    </subcellularLocation>
    <subcellularLocation>
        <location evidence="1">Membrane</location>
        <topology evidence="1">Multi-pass membrane protein</topology>
    </subcellularLocation>
</comment>
<keyword evidence="7" id="KW-0573">Peptidoglycan synthesis</keyword>
<evidence type="ECO:0000313" key="10">
    <source>
        <dbReference type="Proteomes" id="UP000230802"/>
    </source>
</evidence>
<dbReference type="InterPro" id="IPR000715">
    <property type="entry name" value="Glycosyl_transferase_4"/>
</dbReference>
<keyword evidence="5 7" id="KW-1133">Transmembrane helix</keyword>
<feature type="transmembrane region" description="Helical" evidence="7">
    <location>
        <begin position="323"/>
        <end position="344"/>
    </location>
</feature>
<keyword evidence="7 8" id="KW-0460">Magnesium</keyword>
<keyword evidence="7 8" id="KW-0479">Metal-binding</keyword>
<comment type="function">
    <text evidence="7">Catalyzes the initial step of the lipid cycle reactions in the biosynthesis of the cell wall peptidoglycan: transfers peptidoglycan precursor phospho-MurNAc-pentapeptide from UDP-MurNAc-pentapeptide onto the lipid carrier undecaprenyl phosphate, yielding undecaprenyl-pyrophosphoryl-MurNAc-pentapeptide, known as lipid I.</text>
</comment>
<dbReference type="CDD" id="cd06852">
    <property type="entry name" value="GT_MraY"/>
    <property type="match status" value="1"/>
</dbReference>
<dbReference type="GO" id="GO:0008963">
    <property type="term" value="F:phospho-N-acetylmuramoyl-pentapeptide-transferase activity"/>
    <property type="evidence" value="ECO:0007669"/>
    <property type="project" value="UniProtKB-UniRule"/>
</dbReference>
<feature type="transmembrane region" description="Helical" evidence="7">
    <location>
        <begin position="6"/>
        <end position="27"/>
    </location>
</feature>
<dbReference type="GO" id="GO:0046872">
    <property type="term" value="F:metal ion binding"/>
    <property type="evidence" value="ECO:0007669"/>
    <property type="project" value="UniProtKB-KW"/>
</dbReference>
<evidence type="ECO:0000256" key="6">
    <source>
        <dbReference type="ARBA" id="ARBA00023136"/>
    </source>
</evidence>
<comment type="caution">
    <text evidence="9">The sequence shown here is derived from an EMBL/GenBank/DDBJ whole genome shotgun (WGS) entry which is preliminary data.</text>
</comment>
<feature type="binding site" evidence="8">
    <location>
        <position position="252"/>
    </location>
    <ligand>
        <name>Mg(2+)</name>
        <dbReference type="ChEBI" id="CHEBI:18420"/>
    </ligand>
</feature>
<keyword evidence="3 7" id="KW-0808">Transferase</keyword>
<dbReference type="InterPro" id="IPR003524">
    <property type="entry name" value="PNAcMuramoyl-5peptid_Trfase"/>
</dbReference>
<comment type="pathway">
    <text evidence="7">Cell wall biogenesis; peptidoglycan biosynthesis.</text>
</comment>
<dbReference type="PROSITE" id="PS01348">
    <property type="entry name" value="MRAY_2"/>
    <property type="match status" value="1"/>
</dbReference>
<evidence type="ECO:0000256" key="2">
    <source>
        <dbReference type="ARBA" id="ARBA00005583"/>
    </source>
</evidence>
<proteinExistence type="inferred from homology"/>
<gene>
    <name evidence="7" type="primary">mraY</name>
    <name evidence="9" type="ORF">COW96_02435</name>
</gene>
<feature type="transmembrane region" description="Helical" evidence="7">
    <location>
        <begin position="226"/>
        <end position="243"/>
    </location>
</feature>
<protein>
    <recommendedName>
        <fullName evidence="7">Phospho-N-acetylmuramoyl-pentapeptide-transferase</fullName>
        <ecNumber evidence="7">2.7.8.13</ecNumber>
    </recommendedName>
    <alternativeName>
        <fullName evidence="7">UDP-MurNAc-pentapeptide phosphotransferase</fullName>
    </alternativeName>
</protein>
<dbReference type="HAMAP" id="MF_00038">
    <property type="entry name" value="MraY"/>
    <property type="match status" value="1"/>
</dbReference>
<dbReference type="GO" id="GO:0051301">
    <property type="term" value="P:cell division"/>
    <property type="evidence" value="ECO:0007669"/>
    <property type="project" value="UniProtKB-KW"/>
</dbReference>
<feature type="transmembrane region" description="Helical" evidence="7">
    <location>
        <begin position="61"/>
        <end position="84"/>
    </location>
</feature>
<evidence type="ECO:0000256" key="7">
    <source>
        <dbReference type="HAMAP-Rule" id="MF_00038"/>
    </source>
</evidence>
<feature type="transmembrane region" description="Helical" evidence="7">
    <location>
        <begin position="275"/>
        <end position="294"/>
    </location>
</feature>
<sequence length="345" mass="38989">MALYLFVTIIAFIVNFVLIVPFINFLYKLKMQRQNQETRDAFNKPTPIFDHFHKHKQGIPVGGGILIVITTLVLFILSLLLFIVLRRPIQSNYPAIFSEAKIIIFSLLSFSLLGIYDDIKKIFILPKQQHIGLRLRHKLIIEVILASIIAFWLFNDLKIDFVHIPFFGVIKLYYFYIIFAVFVIVAFANAVNITDGLDGLSSGVLMIALMSFWAVARSIVDVPTSLFIGVWLGGIIAFLYFNIFPARIMLGDAGALAFGATFAVVGLTLGKPFSLLIIGGLFVVEIGSSLIQLVGKKFYKSKIFPVSPFHLWLQLKGWPEPKIVMRFWLMSILLSIFGLMVAFMK</sequence>
<name>A0A2H0C3F3_9BACT</name>
<evidence type="ECO:0000256" key="4">
    <source>
        <dbReference type="ARBA" id="ARBA00022692"/>
    </source>
</evidence>
<dbReference type="GO" id="GO:0071555">
    <property type="term" value="P:cell wall organization"/>
    <property type="evidence" value="ECO:0007669"/>
    <property type="project" value="UniProtKB-KW"/>
</dbReference>
<feature type="transmembrane region" description="Helical" evidence="7">
    <location>
        <begin position="250"/>
        <end position="269"/>
    </location>
</feature>
<comment type="cofactor">
    <cofactor evidence="7 8">
        <name>Mg(2+)</name>
        <dbReference type="ChEBI" id="CHEBI:18420"/>
    </cofactor>
</comment>
<keyword evidence="4 7" id="KW-0812">Transmembrane</keyword>
<evidence type="ECO:0000256" key="8">
    <source>
        <dbReference type="PIRSR" id="PIRSR600715-1"/>
    </source>
</evidence>
<evidence type="ECO:0000313" key="9">
    <source>
        <dbReference type="EMBL" id="PIP64455.1"/>
    </source>
</evidence>
<feature type="transmembrane region" description="Helical" evidence="7">
    <location>
        <begin position="174"/>
        <end position="193"/>
    </location>
</feature>
<keyword evidence="7" id="KW-0131">Cell cycle</keyword>
<keyword evidence="7" id="KW-0132">Cell division</keyword>
<evidence type="ECO:0000256" key="3">
    <source>
        <dbReference type="ARBA" id="ARBA00022679"/>
    </source>
</evidence>
<dbReference type="AlphaFoldDB" id="A0A2H0C3F3"/>
<feature type="transmembrane region" description="Helical" evidence="7">
    <location>
        <begin position="96"/>
        <end position="116"/>
    </location>
</feature>
<keyword evidence="7" id="KW-0961">Cell wall biogenesis/degradation</keyword>
<feature type="transmembrane region" description="Helical" evidence="7">
    <location>
        <begin position="200"/>
        <end position="220"/>
    </location>
</feature>
<evidence type="ECO:0000256" key="5">
    <source>
        <dbReference type="ARBA" id="ARBA00022989"/>
    </source>
</evidence>
<dbReference type="GO" id="GO:0009252">
    <property type="term" value="P:peptidoglycan biosynthetic process"/>
    <property type="evidence" value="ECO:0007669"/>
    <property type="project" value="UniProtKB-UniRule"/>
</dbReference>
<dbReference type="GO" id="GO:0005886">
    <property type="term" value="C:plasma membrane"/>
    <property type="evidence" value="ECO:0007669"/>
    <property type="project" value="UniProtKB-SubCell"/>
</dbReference>
<reference evidence="9 10" key="1">
    <citation type="submission" date="2017-09" db="EMBL/GenBank/DDBJ databases">
        <title>Depth-based differentiation of microbial function through sediment-hosted aquifers and enrichment of novel symbionts in the deep terrestrial subsurface.</title>
        <authorList>
            <person name="Probst A.J."/>
            <person name="Ladd B."/>
            <person name="Jarett J.K."/>
            <person name="Geller-Mcgrath D.E."/>
            <person name="Sieber C.M."/>
            <person name="Emerson J.B."/>
            <person name="Anantharaman K."/>
            <person name="Thomas B.C."/>
            <person name="Malmstrom R."/>
            <person name="Stieglmeier M."/>
            <person name="Klingl A."/>
            <person name="Woyke T."/>
            <person name="Ryan C.M."/>
            <person name="Banfield J.F."/>
        </authorList>
    </citation>
    <scope>NUCLEOTIDE SEQUENCE [LARGE SCALE GENOMIC DNA]</scope>
    <source>
        <strain evidence="9">CG22_combo_CG10-13_8_21_14_all_33_16</strain>
    </source>
</reference>
<dbReference type="PANTHER" id="PTHR22926">
    <property type="entry name" value="PHOSPHO-N-ACETYLMURAMOYL-PENTAPEPTIDE-TRANSFERASE"/>
    <property type="match status" value="1"/>
</dbReference>
<feature type="transmembrane region" description="Helical" evidence="7">
    <location>
        <begin position="137"/>
        <end position="154"/>
    </location>
</feature>
<dbReference type="GO" id="GO:0008360">
    <property type="term" value="P:regulation of cell shape"/>
    <property type="evidence" value="ECO:0007669"/>
    <property type="project" value="UniProtKB-KW"/>
</dbReference>
<dbReference type="UniPathway" id="UPA00219"/>
<accession>A0A2H0C3F3</accession>
<keyword evidence="7" id="KW-0133">Cell shape</keyword>
<evidence type="ECO:0000256" key="1">
    <source>
        <dbReference type="ARBA" id="ARBA00004141"/>
    </source>
</evidence>
<organism evidence="9 10">
    <name type="scientific">Candidatus Roizmanbacteria bacterium CG22_combo_CG10-13_8_21_14_all_33_16</name>
    <dbReference type="NCBI Taxonomy" id="1974859"/>
    <lineage>
        <taxon>Bacteria</taxon>
        <taxon>Candidatus Roizmaniibacteriota</taxon>
    </lineage>
</organism>
<dbReference type="EMBL" id="PCTD01000105">
    <property type="protein sequence ID" value="PIP64455.1"/>
    <property type="molecule type" value="Genomic_DNA"/>
</dbReference>
<dbReference type="InterPro" id="IPR018480">
    <property type="entry name" value="PNAcMuramoyl-5peptid_Trfase_CS"/>
</dbReference>
<keyword evidence="6 7" id="KW-0472">Membrane</keyword>
<dbReference type="GO" id="GO:0051992">
    <property type="term" value="F:UDP-N-acetylmuramoyl-L-alanyl-D-glutamyl-meso-2,6-diaminopimelyl-D-alanyl-D-alanine:undecaprenyl-phosphate transferase activity"/>
    <property type="evidence" value="ECO:0007669"/>
    <property type="project" value="RHEA"/>
</dbReference>
<dbReference type="Proteomes" id="UP000230802">
    <property type="component" value="Unassembled WGS sequence"/>
</dbReference>
<dbReference type="PANTHER" id="PTHR22926:SF5">
    <property type="entry name" value="PHOSPHO-N-ACETYLMURAMOYL-PENTAPEPTIDE-TRANSFERASE HOMOLOG"/>
    <property type="match status" value="1"/>
</dbReference>
<dbReference type="Pfam" id="PF00953">
    <property type="entry name" value="Glycos_transf_4"/>
    <property type="match status" value="1"/>
</dbReference>
<dbReference type="EC" id="2.7.8.13" evidence="7"/>
<comment type="similarity">
    <text evidence="2 7">Belongs to the glycosyltransferase 4 family. MraY subfamily.</text>
</comment>
<feature type="binding site" evidence="8">
    <location>
        <position position="192"/>
    </location>
    <ligand>
        <name>Mg(2+)</name>
        <dbReference type="ChEBI" id="CHEBI:18420"/>
    </ligand>
</feature>
<keyword evidence="7" id="KW-1003">Cell membrane</keyword>